<evidence type="ECO:0000313" key="2">
    <source>
        <dbReference type="EMBL" id="KAK3698248.1"/>
    </source>
</evidence>
<gene>
    <name evidence="2" type="ORF">RRG08_026346</name>
</gene>
<comment type="caution">
    <text evidence="2">The sequence shown here is derived from an EMBL/GenBank/DDBJ whole genome shotgun (WGS) entry which is preliminary data.</text>
</comment>
<feature type="region of interest" description="Disordered" evidence="1">
    <location>
        <begin position="56"/>
        <end position="76"/>
    </location>
</feature>
<name>A0AAE0XNB3_9GAST</name>
<dbReference type="Proteomes" id="UP001283361">
    <property type="component" value="Unassembled WGS sequence"/>
</dbReference>
<keyword evidence="3" id="KW-1185">Reference proteome</keyword>
<dbReference type="AlphaFoldDB" id="A0AAE0XNB3"/>
<organism evidence="2 3">
    <name type="scientific">Elysia crispata</name>
    <name type="common">lettuce slug</name>
    <dbReference type="NCBI Taxonomy" id="231223"/>
    <lineage>
        <taxon>Eukaryota</taxon>
        <taxon>Metazoa</taxon>
        <taxon>Spiralia</taxon>
        <taxon>Lophotrochozoa</taxon>
        <taxon>Mollusca</taxon>
        <taxon>Gastropoda</taxon>
        <taxon>Heterobranchia</taxon>
        <taxon>Euthyneura</taxon>
        <taxon>Panpulmonata</taxon>
        <taxon>Sacoglossa</taxon>
        <taxon>Placobranchoidea</taxon>
        <taxon>Plakobranchidae</taxon>
        <taxon>Elysia</taxon>
    </lineage>
</organism>
<reference evidence="2" key="1">
    <citation type="journal article" date="2023" name="G3 (Bethesda)">
        <title>A reference genome for the long-term kleptoplast-retaining sea slug Elysia crispata morphotype clarki.</title>
        <authorList>
            <person name="Eastman K.E."/>
            <person name="Pendleton A.L."/>
            <person name="Shaikh M.A."/>
            <person name="Suttiyut T."/>
            <person name="Ogas R."/>
            <person name="Tomko P."/>
            <person name="Gavelis G."/>
            <person name="Widhalm J.R."/>
            <person name="Wisecaver J.H."/>
        </authorList>
    </citation>
    <scope>NUCLEOTIDE SEQUENCE</scope>
    <source>
        <strain evidence="2">ECLA1</strain>
    </source>
</reference>
<protein>
    <submittedName>
        <fullName evidence="2">Uncharacterized protein</fullName>
    </submittedName>
</protein>
<sequence length="94" mass="10944">MLLDMEPHLIFDTSVLLRCYWTRSLTSSLTHHNSKMLLDTEPHLIHVELEDVRHESGQFGEPGIEPPVLREVGNSDGPNRCRRQDLLPWRVDFL</sequence>
<evidence type="ECO:0000313" key="3">
    <source>
        <dbReference type="Proteomes" id="UP001283361"/>
    </source>
</evidence>
<evidence type="ECO:0000256" key="1">
    <source>
        <dbReference type="SAM" id="MobiDB-lite"/>
    </source>
</evidence>
<accession>A0AAE0XNB3</accession>
<dbReference type="EMBL" id="JAWDGP010007980">
    <property type="protein sequence ID" value="KAK3698248.1"/>
    <property type="molecule type" value="Genomic_DNA"/>
</dbReference>
<proteinExistence type="predicted"/>